<accession>A0A840D024</accession>
<name>A0A840D024_9BACE</name>
<sequence length="429" mass="44675">MKTNLMKSFLKGATVLVAVFGISSVMSSCSNEEEVAIDGKTRAATIITENVTSNTTWSGEIELAKKIAVTNGATLTIQAGTKIYGQATGNPNDATALIITKGAKINAIGTATNPIVMSAKNGQVGGWGGLVVLGNAPINQTATQYIEGIVEGSLPGVDTSYGGNDSNDNSGTLRYVRVEYAGATIGENNELNSFTFGGVGAGTTIDHCQAYFGDDDGFEFFGGCVNATYLVATGTTDDSFDFDFGYTGKIQFAVSTVASSRLTSDPNGIECDNDKAGSSATPYTHPVLSNFTLIGSTTGTSLKSAANFRRNCQFTLVNSILYGFPTGILCQTTNSNVFKNNVVNAINTTYSGITADATNTTAATVAAIGLTNAWGTYKNQTNLRPNATPAIDSADFSTLDSWFASTDYVGAIAPTSAGANWLMVGTWVR</sequence>
<protein>
    <recommendedName>
        <fullName evidence="4">Lipoprotein</fullName>
    </recommendedName>
</protein>
<evidence type="ECO:0008006" key="4">
    <source>
        <dbReference type="Google" id="ProtNLM"/>
    </source>
</evidence>
<dbReference type="PANTHER" id="PTHR41339:SF1">
    <property type="entry name" value="SECRETED PROTEIN"/>
    <property type="match status" value="1"/>
</dbReference>
<feature type="chain" id="PRO_5032757925" description="Lipoprotein" evidence="1">
    <location>
        <begin position="28"/>
        <end position="429"/>
    </location>
</feature>
<dbReference type="AlphaFoldDB" id="A0A840D024"/>
<evidence type="ECO:0000313" key="3">
    <source>
        <dbReference type="Proteomes" id="UP000560658"/>
    </source>
</evidence>
<reference evidence="2" key="1">
    <citation type="submission" date="2020-08" db="EMBL/GenBank/DDBJ databases">
        <title>Genomic Encyclopedia of Type Strains, Phase IV (KMG-IV): sequencing the most valuable type-strain genomes for metagenomic binning, comparative biology and taxonomic classification.</title>
        <authorList>
            <person name="Goeker M."/>
        </authorList>
    </citation>
    <scope>NUCLEOTIDE SEQUENCE [LARGE SCALE GENOMIC DNA]</scope>
    <source>
        <strain evidence="2">DSM 105720</strain>
    </source>
</reference>
<dbReference type="PROSITE" id="PS51257">
    <property type="entry name" value="PROKAR_LIPOPROTEIN"/>
    <property type="match status" value="1"/>
</dbReference>
<evidence type="ECO:0000256" key="1">
    <source>
        <dbReference type="SAM" id="SignalP"/>
    </source>
</evidence>
<keyword evidence="1" id="KW-0732">Signal</keyword>
<dbReference type="Proteomes" id="UP000560658">
    <property type="component" value="Unassembled WGS sequence"/>
</dbReference>
<comment type="caution">
    <text evidence="2">The sequence shown here is derived from an EMBL/GenBank/DDBJ whole genome shotgun (WGS) entry which is preliminary data.</text>
</comment>
<evidence type="ECO:0000313" key="2">
    <source>
        <dbReference type="EMBL" id="MBB4045450.1"/>
    </source>
</evidence>
<gene>
    <name evidence="2" type="ORF">GGR06_003264</name>
</gene>
<keyword evidence="3" id="KW-1185">Reference proteome</keyword>
<feature type="signal peptide" evidence="1">
    <location>
        <begin position="1"/>
        <end position="27"/>
    </location>
</feature>
<dbReference type="PANTHER" id="PTHR41339">
    <property type="entry name" value="LIPL48"/>
    <property type="match status" value="1"/>
</dbReference>
<dbReference type="RefSeq" id="WP_244978114.1">
    <property type="nucleotide sequence ID" value="NZ_JACIER010000015.1"/>
</dbReference>
<organism evidence="2 3">
    <name type="scientific">Bacteroides reticulotermitis</name>
    <dbReference type="NCBI Taxonomy" id="1133319"/>
    <lineage>
        <taxon>Bacteria</taxon>
        <taxon>Pseudomonadati</taxon>
        <taxon>Bacteroidota</taxon>
        <taxon>Bacteroidia</taxon>
        <taxon>Bacteroidales</taxon>
        <taxon>Bacteroidaceae</taxon>
        <taxon>Bacteroides</taxon>
    </lineage>
</organism>
<dbReference type="EMBL" id="JACIER010000015">
    <property type="protein sequence ID" value="MBB4045450.1"/>
    <property type="molecule type" value="Genomic_DNA"/>
</dbReference>
<proteinExistence type="predicted"/>